<dbReference type="InterPro" id="IPR019734">
    <property type="entry name" value="TPR_rpt"/>
</dbReference>
<dbReference type="InterPro" id="IPR053137">
    <property type="entry name" value="NLR-like"/>
</dbReference>
<evidence type="ECO:0000313" key="4">
    <source>
        <dbReference type="Proteomes" id="UP001610432"/>
    </source>
</evidence>
<dbReference type="SMART" id="SM00028">
    <property type="entry name" value="TPR"/>
    <property type="match status" value="7"/>
</dbReference>
<comment type="caution">
    <text evidence="3">The sequence shown here is derived from an EMBL/GenBank/DDBJ whole genome shotgun (WGS) entry which is preliminary data.</text>
</comment>
<dbReference type="Gene3D" id="1.25.40.10">
    <property type="entry name" value="Tetratricopeptide repeat domain"/>
    <property type="match status" value="2"/>
</dbReference>
<gene>
    <name evidence="3" type="ORF">BJX67DRAFT_225831</name>
</gene>
<evidence type="ECO:0000259" key="1">
    <source>
        <dbReference type="Pfam" id="PF00931"/>
    </source>
</evidence>
<dbReference type="Pfam" id="PF13424">
    <property type="entry name" value="TPR_12"/>
    <property type="match status" value="3"/>
</dbReference>
<dbReference type="Proteomes" id="UP001610432">
    <property type="component" value="Unassembled WGS sequence"/>
</dbReference>
<dbReference type="Pfam" id="PF13374">
    <property type="entry name" value="TPR_10"/>
    <property type="match status" value="2"/>
</dbReference>
<dbReference type="PANTHER" id="PTHR46082:SF11">
    <property type="entry name" value="AAA+ ATPASE DOMAIN-CONTAINING PROTEIN-RELATED"/>
    <property type="match status" value="1"/>
</dbReference>
<organism evidence="3 4">
    <name type="scientific">Aspergillus lucknowensis</name>
    <dbReference type="NCBI Taxonomy" id="176173"/>
    <lineage>
        <taxon>Eukaryota</taxon>
        <taxon>Fungi</taxon>
        <taxon>Dikarya</taxon>
        <taxon>Ascomycota</taxon>
        <taxon>Pezizomycotina</taxon>
        <taxon>Eurotiomycetes</taxon>
        <taxon>Eurotiomycetidae</taxon>
        <taxon>Eurotiales</taxon>
        <taxon>Aspergillaceae</taxon>
        <taxon>Aspergillus</taxon>
        <taxon>Aspergillus subgen. Nidulantes</taxon>
    </lineage>
</organism>
<evidence type="ECO:0008006" key="5">
    <source>
        <dbReference type="Google" id="ProtNLM"/>
    </source>
</evidence>
<feature type="domain" description="Nucleoside phosphorylase" evidence="2">
    <location>
        <begin position="47"/>
        <end position="323"/>
    </location>
</feature>
<feature type="domain" description="NB-ARC" evidence="1">
    <location>
        <begin position="387"/>
        <end position="538"/>
    </location>
</feature>
<dbReference type="SUPFAM" id="SSF48452">
    <property type="entry name" value="TPR-like"/>
    <property type="match status" value="1"/>
</dbReference>
<dbReference type="SUPFAM" id="SSF53167">
    <property type="entry name" value="Purine and uridine phosphorylases"/>
    <property type="match status" value="1"/>
</dbReference>
<dbReference type="InterPro" id="IPR011990">
    <property type="entry name" value="TPR-like_helical_dom_sf"/>
</dbReference>
<dbReference type="InterPro" id="IPR002182">
    <property type="entry name" value="NB-ARC"/>
</dbReference>
<dbReference type="Gene3D" id="3.40.50.1580">
    <property type="entry name" value="Nucleoside phosphorylase domain"/>
    <property type="match status" value="1"/>
</dbReference>
<sequence length="1176" mass="131763">MVLCILIFADKLRVFHLKERIKGCLGYLLLSQRLTTQMTFTHASYTVAWICALPLELAAAKAFLDQVHPQLTQPKSDHNAYTLGSISGHNVVVACLPAGVYGTISATAAVSHLVSTYRNVRFGLMVGVGGGVPRGNPDIRLGDIVVSKPTSTSSGVIQYDYGKTIQSGQFHRIGSLNKPPPLLLKTIAQMESEHMLGNALVSKIMASTLQNEQVCKQFPRPSKDQLFQATYDHVRDRPDCATCDQSQLVDRPERVTEEPHIHYGLVASGNQVIKDARARDLVAQELDILCFEMEAAGLMDEMPSLIIRGICDYCDSHKHKEWQPYAAFVAAAYAKAVLMQVPQEQSIDVREAAPEKRHWMVPFLRSVNFVGREEELAKIEDLTQIGQSRIAICGLGGVGKTQIAIELAYRTRERDPSCSILWIPCTSYASVEQAYLGIAETLAIQGVQPTEVKEHVKTYLSRNRGQKWLLIFDNADDVDMWFGGGSVTTSLIDFLPQSEQGCILFTTRNRKLAVKLASSSVINISEPDTKTGLKILENGLIRKGLLEKKEAAVALLEQLMFLPLAITQAAAYISSNDIELGDYTTLLQEQELDVIEVLSEDFEGEGRYKEIINPVATTWLISFQQIQQKDPLAVEYLAFMACINPRDIPQSLLPEAMSKKKRIDALGILKAFSFINEQGKDNTLSLHRLVYLATRNWLRKQGQFSLYIQKAADHFSQVFPNNNHENQKIWRKYLPHALSMINEEAFKTEQRRYVKLIRNIARCLQADGRYNEAVMLFEDNMNLQKRGESYHDLSALTAMADLGSIYCIQGRWNEAEKLEMQVMETSKTVLGAEHPDTLRSMVNLALTYLNQGQWNEAEKLSIQVMETFKTVLGAEHPSTLSTMANLASTYGRQGRWNEAEKLFVQVMETRKTVLGAEHPDTLTSMANLALIYLKQGQWKEAEELQAKELELCSKALGPEHPNTLTSVANLASTYWSHGQWNEAEKLFVQVMETFKTVLGAEHPSTLSTMANLASTYRKQEQWNKAEKLEVQVMETRKTVLGAEHPDTLTSMNNLAKTWHSQKKTHDAFALMGECLLLRNRVLGSFHPHSISSSRSLENWKEQAQAKSVHLAEEIQDQYFPDVAVTKPPDDDKNYTSVDLSHGRSATPIKRFVANHPLLARRGSSPASGAYGLQDID</sequence>
<evidence type="ECO:0000313" key="3">
    <source>
        <dbReference type="EMBL" id="KAL2864142.1"/>
    </source>
</evidence>
<dbReference type="EMBL" id="JBFXLQ010000043">
    <property type="protein sequence ID" value="KAL2864142.1"/>
    <property type="molecule type" value="Genomic_DNA"/>
</dbReference>
<dbReference type="PANTHER" id="PTHR46082">
    <property type="entry name" value="ATP/GTP-BINDING PROTEIN-RELATED"/>
    <property type="match status" value="1"/>
</dbReference>
<dbReference type="Pfam" id="PF00931">
    <property type="entry name" value="NB-ARC"/>
    <property type="match status" value="1"/>
</dbReference>
<protein>
    <recommendedName>
        <fullName evidence="5">AAA+ ATPase domain-containing protein</fullName>
    </recommendedName>
</protein>
<dbReference type="Gene3D" id="3.40.50.300">
    <property type="entry name" value="P-loop containing nucleotide triphosphate hydrolases"/>
    <property type="match status" value="1"/>
</dbReference>
<dbReference type="Pfam" id="PF01048">
    <property type="entry name" value="PNP_UDP_1"/>
    <property type="match status" value="1"/>
</dbReference>
<proteinExistence type="predicted"/>
<evidence type="ECO:0000259" key="2">
    <source>
        <dbReference type="Pfam" id="PF01048"/>
    </source>
</evidence>
<dbReference type="GeneID" id="98140896"/>
<dbReference type="SUPFAM" id="SSF52540">
    <property type="entry name" value="P-loop containing nucleoside triphosphate hydrolases"/>
    <property type="match status" value="1"/>
</dbReference>
<dbReference type="InterPro" id="IPR035994">
    <property type="entry name" value="Nucleoside_phosphorylase_sf"/>
</dbReference>
<dbReference type="InterPro" id="IPR027417">
    <property type="entry name" value="P-loop_NTPase"/>
</dbReference>
<keyword evidence="4" id="KW-1185">Reference proteome</keyword>
<dbReference type="RefSeq" id="XP_070883121.1">
    <property type="nucleotide sequence ID" value="XM_071025824.1"/>
</dbReference>
<dbReference type="PRINTS" id="PR00381">
    <property type="entry name" value="KINESINLIGHT"/>
</dbReference>
<accession>A0ABR4LHX9</accession>
<name>A0ABR4LHX9_9EURO</name>
<reference evidence="3 4" key="1">
    <citation type="submission" date="2024-07" db="EMBL/GenBank/DDBJ databases">
        <title>Section-level genome sequencing and comparative genomics of Aspergillus sections Usti and Cavernicolus.</title>
        <authorList>
            <consortium name="Lawrence Berkeley National Laboratory"/>
            <person name="Nybo J.L."/>
            <person name="Vesth T.C."/>
            <person name="Theobald S."/>
            <person name="Frisvad J.C."/>
            <person name="Larsen T.O."/>
            <person name="Kjaerboelling I."/>
            <person name="Rothschild-Mancinelli K."/>
            <person name="Lyhne E.K."/>
            <person name="Kogle M.E."/>
            <person name="Barry K."/>
            <person name="Clum A."/>
            <person name="Na H."/>
            <person name="Ledsgaard L."/>
            <person name="Lin J."/>
            <person name="Lipzen A."/>
            <person name="Kuo A."/>
            <person name="Riley R."/>
            <person name="Mondo S."/>
            <person name="Labutti K."/>
            <person name="Haridas S."/>
            <person name="Pangalinan J."/>
            <person name="Salamov A.A."/>
            <person name="Simmons B.A."/>
            <person name="Magnuson J.K."/>
            <person name="Chen J."/>
            <person name="Drula E."/>
            <person name="Henrissat B."/>
            <person name="Wiebenga A."/>
            <person name="Lubbers R.J."/>
            <person name="Gomes A.C."/>
            <person name="Macurrencykelacurrency M.R."/>
            <person name="Stajich J."/>
            <person name="Grigoriev I.V."/>
            <person name="Mortensen U.H."/>
            <person name="De Vries R.P."/>
            <person name="Baker S.E."/>
            <person name="Andersen M.R."/>
        </authorList>
    </citation>
    <scope>NUCLEOTIDE SEQUENCE [LARGE SCALE GENOMIC DNA]</scope>
    <source>
        <strain evidence="3 4">CBS 449.75</strain>
    </source>
</reference>
<dbReference type="InterPro" id="IPR000845">
    <property type="entry name" value="Nucleoside_phosphorylase_d"/>
</dbReference>